<dbReference type="Pfam" id="PF22042">
    <property type="entry name" value="EF-G_D2"/>
    <property type="match status" value="1"/>
</dbReference>
<comment type="function">
    <text evidence="7 8 9">One of the essential components for the initiation of protein synthesis. Protects formylmethionyl-tRNA from spontaneous hydrolysis and promotes its binding to the 30S ribosomal subunits. Also involved in the hydrolysis of GTP during the formation of the 70S ribosomal complex.</text>
</comment>
<dbReference type="InterPro" id="IPR027417">
    <property type="entry name" value="P-loop_NTPase"/>
</dbReference>
<dbReference type="AlphaFoldDB" id="A0A0M4MFA3"/>
<keyword evidence="6 8" id="KW-0342">GTP-binding</keyword>
<dbReference type="GO" id="GO:0005829">
    <property type="term" value="C:cytosol"/>
    <property type="evidence" value="ECO:0007669"/>
    <property type="project" value="TreeGrafter"/>
</dbReference>
<feature type="binding site" evidence="8">
    <location>
        <begin position="538"/>
        <end position="542"/>
    </location>
    <ligand>
        <name>GTP</name>
        <dbReference type="ChEBI" id="CHEBI:37565"/>
    </ligand>
</feature>
<evidence type="ECO:0000256" key="10">
    <source>
        <dbReference type="SAM" id="MobiDB-lite"/>
    </source>
</evidence>
<feature type="compositionally biased region" description="Gly residues" evidence="10">
    <location>
        <begin position="296"/>
        <end position="353"/>
    </location>
</feature>
<dbReference type="InterPro" id="IPR000178">
    <property type="entry name" value="TF_IF2_bacterial-like"/>
</dbReference>
<dbReference type="Gene3D" id="2.40.30.10">
    <property type="entry name" value="Translation factors"/>
    <property type="match status" value="2"/>
</dbReference>
<dbReference type="InterPro" id="IPR006847">
    <property type="entry name" value="IF2_N"/>
</dbReference>
<evidence type="ECO:0000256" key="3">
    <source>
        <dbReference type="ARBA" id="ARBA00022540"/>
    </source>
</evidence>
<dbReference type="PRINTS" id="PR00315">
    <property type="entry name" value="ELONGATNFCT"/>
</dbReference>
<feature type="binding site" evidence="8">
    <location>
        <begin position="488"/>
        <end position="495"/>
    </location>
    <ligand>
        <name>GTP</name>
        <dbReference type="ChEBI" id="CHEBI:37565"/>
    </ligand>
</feature>
<evidence type="ECO:0000313" key="11">
    <source>
        <dbReference type="EMBL" id="ALE08367.1"/>
    </source>
</evidence>
<dbReference type="FunFam" id="3.40.50.10050:FF:000001">
    <property type="entry name" value="Translation initiation factor IF-2"/>
    <property type="match status" value="1"/>
</dbReference>
<dbReference type="FunFam" id="2.40.30.10:FF:000007">
    <property type="entry name" value="Translation initiation factor IF-2"/>
    <property type="match status" value="1"/>
</dbReference>
<dbReference type="RefSeq" id="WP_060620117.1">
    <property type="nucleotide sequence ID" value="NZ_CP010411.1"/>
</dbReference>
<evidence type="ECO:0000256" key="1">
    <source>
        <dbReference type="ARBA" id="ARBA00007733"/>
    </source>
</evidence>
<evidence type="ECO:0000256" key="6">
    <source>
        <dbReference type="ARBA" id="ARBA00023134"/>
    </source>
</evidence>
<evidence type="ECO:0000256" key="8">
    <source>
        <dbReference type="HAMAP-Rule" id="MF_00100"/>
    </source>
</evidence>
<dbReference type="NCBIfam" id="TIGR00487">
    <property type="entry name" value="IF-2"/>
    <property type="match status" value="1"/>
</dbReference>
<dbReference type="NCBIfam" id="TIGR00231">
    <property type="entry name" value="small_GTP"/>
    <property type="match status" value="1"/>
</dbReference>
<keyword evidence="4 8" id="KW-0547">Nucleotide-binding</keyword>
<reference evidence="11 12" key="1">
    <citation type="submission" date="2014-12" db="EMBL/GenBank/DDBJ databases">
        <title>Complete genome sequence of Bifidobacterium longum subsp. infantis BT1.</title>
        <authorList>
            <person name="Kim J.F."/>
            <person name="Kwak M.-J."/>
        </authorList>
    </citation>
    <scope>NUCLEOTIDE SEQUENCE [LARGE SCALE GENOMIC DNA]</scope>
    <source>
        <strain evidence="11 12">BT1</strain>
    </source>
</reference>
<dbReference type="CDD" id="cd03702">
    <property type="entry name" value="IF2_mtIF2_II"/>
    <property type="match status" value="1"/>
</dbReference>
<feature type="binding site" evidence="8">
    <location>
        <begin position="592"/>
        <end position="595"/>
    </location>
    <ligand>
        <name>GTP</name>
        <dbReference type="ChEBI" id="CHEBI:37565"/>
    </ligand>
</feature>
<feature type="compositionally biased region" description="Low complexity" evidence="10">
    <location>
        <begin position="170"/>
        <end position="187"/>
    </location>
</feature>
<dbReference type="CDD" id="cd03692">
    <property type="entry name" value="mtIF2_IVc"/>
    <property type="match status" value="1"/>
</dbReference>
<comment type="similarity">
    <text evidence="1 8 9">Belongs to the TRAFAC class translation factor GTPase superfamily. Classic translation factor GTPase family. IF-2 subfamily.</text>
</comment>
<evidence type="ECO:0000313" key="12">
    <source>
        <dbReference type="Proteomes" id="UP000067206"/>
    </source>
</evidence>
<dbReference type="Proteomes" id="UP000067206">
    <property type="component" value="Chromosome"/>
</dbReference>
<evidence type="ECO:0000256" key="9">
    <source>
        <dbReference type="RuleBase" id="RU000644"/>
    </source>
</evidence>
<dbReference type="PANTHER" id="PTHR43381">
    <property type="entry name" value="TRANSLATION INITIATION FACTOR IF-2-RELATED"/>
    <property type="match status" value="1"/>
</dbReference>
<dbReference type="SUPFAM" id="SSF50447">
    <property type="entry name" value="Translation proteins"/>
    <property type="match status" value="2"/>
</dbReference>
<evidence type="ECO:0000256" key="4">
    <source>
        <dbReference type="ARBA" id="ARBA00022741"/>
    </source>
</evidence>
<dbReference type="InterPro" id="IPR005225">
    <property type="entry name" value="Small_GTP-bd"/>
</dbReference>
<dbReference type="Pfam" id="PF00009">
    <property type="entry name" value="GTP_EFTU"/>
    <property type="match status" value="1"/>
</dbReference>
<dbReference type="InterPro" id="IPR036925">
    <property type="entry name" value="TIF_IF2_dom3_sf"/>
</dbReference>
<accession>A0A0M4MFA3</accession>
<dbReference type="GO" id="GO:0003743">
    <property type="term" value="F:translation initiation factor activity"/>
    <property type="evidence" value="ECO:0007669"/>
    <property type="project" value="UniProtKB-UniRule"/>
</dbReference>
<dbReference type="Gene3D" id="3.40.50.300">
    <property type="entry name" value="P-loop containing nucleotide triphosphate hydrolases"/>
    <property type="match status" value="1"/>
</dbReference>
<keyword evidence="3 8" id="KW-0396">Initiation factor</keyword>
<evidence type="ECO:0000256" key="5">
    <source>
        <dbReference type="ARBA" id="ARBA00022917"/>
    </source>
</evidence>
<feature type="compositionally biased region" description="Gly residues" evidence="10">
    <location>
        <begin position="254"/>
        <end position="286"/>
    </location>
</feature>
<keyword evidence="5 8" id="KW-0648">Protein biosynthesis</keyword>
<dbReference type="InterPro" id="IPR000795">
    <property type="entry name" value="T_Tr_GTP-bd_dom"/>
</dbReference>
<evidence type="ECO:0000256" key="7">
    <source>
        <dbReference type="ARBA" id="ARBA00025162"/>
    </source>
</evidence>
<protein>
    <recommendedName>
        <fullName evidence="2 8">Translation initiation factor IF-2</fullName>
    </recommendedName>
</protein>
<dbReference type="EMBL" id="CP010411">
    <property type="protein sequence ID" value="ALE08367.1"/>
    <property type="molecule type" value="Genomic_DNA"/>
</dbReference>
<dbReference type="Gene3D" id="1.10.10.2480">
    <property type="match status" value="1"/>
</dbReference>
<dbReference type="Gene3D" id="3.40.50.10050">
    <property type="entry name" value="Translation initiation factor IF- 2, domain 3"/>
    <property type="match status" value="1"/>
</dbReference>
<feature type="compositionally biased region" description="Basic residues" evidence="10">
    <location>
        <begin position="357"/>
        <end position="366"/>
    </location>
</feature>
<dbReference type="InterPro" id="IPR023115">
    <property type="entry name" value="TIF_IF2_dom3"/>
</dbReference>
<feature type="compositionally biased region" description="Low complexity" evidence="10">
    <location>
        <begin position="60"/>
        <end position="111"/>
    </location>
</feature>
<dbReference type="InterPro" id="IPR044145">
    <property type="entry name" value="IF2_II"/>
</dbReference>
<dbReference type="FunFam" id="3.40.50.300:FF:000019">
    <property type="entry name" value="Translation initiation factor IF-2"/>
    <property type="match status" value="1"/>
</dbReference>
<name>A0A0M4MFA3_BIFLI</name>
<dbReference type="InterPro" id="IPR053905">
    <property type="entry name" value="EF-G-like_DII"/>
</dbReference>
<sequence length="986" mass="104930">MAKPRVYELAKVLNVDSKTVLEKLKDMGEFVKSASSTIEPPVARRLKAEFAKDNAKGDSKPASSAQKPAAKPVQQRRPAAPSAPASTSSSAPTPAAPTRQASPASAHQQAPTPGAPTPRPQGGARTGMPTPGRHGQHDNRENGRDNREGRENGRQSRPNDRRNNDRRNNQGHPNNGQPGQHQNNRGNASAPRPHAQGGAGANGGNAASNAIPRPHAQGPRPGNNPFSRKQGMHTPTPGDIPRPHPMARPTADSGRGGRPGRPGQGQGQGRGFRGGRPGQGGQGGPRPGQWGHNRPGQGGGSQGAGQGGARGGFRGGQGGGNNFQGGGAPSNGPARGGGRGGRGGAAGAFGRQGGKSSKARKNRLAKRHEYEELKAPTIGGVRIPNGNGQTIRLRQGASLADLAEKINVNQAALVTVLFHLGQMATATQSLDEETFQILGGEIGWNIQLVSAEEEDKELLQQFDINLDEEELQDDEDLKPRPPVVTVMGHVDHGKTRLLDTIRKTNVIAREAGGITQRIGAYQVTVNLEGEPRKITFLDTPGHEAFTAMRARGAELTDVAILVVAADDGVMPQTVEAINHAQAAKVPIVVAVNKIDVPGANPEKVRGQLTEFGLVPEEYGGDTMFVDISAKQNLHVDKLLEAVLLTADAELDLRANPDMDARGATVEARLDKGRGAVATVLVQQGTLHVGDAIVAGTSYGRVRAMLDENGQPMEAAGPSTPVQVLGLTSVPTAGDLFLVASDDRAARQIAEKRQATERAAQLAKRRKVVSLEDFKKKFAESEIDMLNIVIKGDSSGSVEALEDSLMKIEVSDEVGIQVIHRGVGAITQNDVNLATVDKAVIIGFNVRPNRQVADLAEREGVEIKYYSVIYRAIEDIEASLKGMLKPEYEEVVTSHSEIREIFRSSKFGNIAGVMVQDGEVKRGTKCRILRNGVATVNDLEISSLRRFKDDVQSVKEGYEAGINLGTFNDIELGDIIETFEMQEVERK</sequence>
<comment type="caution">
    <text evidence="8">Lacks conserved residue(s) required for the propagation of feature annotation.</text>
</comment>
<gene>
    <name evidence="8" type="primary">infB</name>
    <name evidence="11" type="ORF">RY67_293</name>
</gene>
<dbReference type="InterPro" id="IPR015760">
    <property type="entry name" value="TIF_IF2"/>
</dbReference>
<dbReference type="PROSITE" id="PS51722">
    <property type="entry name" value="G_TR_2"/>
    <property type="match status" value="1"/>
</dbReference>
<dbReference type="GO" id="GO:0003924">
    <property type="term" value="F:GTPase activity"/>
    <property type="evidence" value="ECO:0007669"/>
    <property type="project" value="UniProtKB-UniRule"/>
</dbReference>
<feature type="compositionally biased region" description="Basic and acidic residues" evidence="10">
    <location>
        <begin position="49"/>
        <end position="59"/>
    </location>
</feature>
<comment type="subcellular location">
    <subcellularLocation>
        <location evidence="8">Cytoplasm</location>
    </subcellularLocation>
</comment>
<dbReference type="Pfam" id="PF04760">
    <property type="entry name" value="IF2_N"/>
    <property type="match status" value="2"/>
</dbReference>
<organism evidence="11 12">
    <name type="scientific">Bifidobacterium longum subsp. infantis</name>
    <dbReference type="NCBI Taxonomy" id="1682"/>
    <lineage>
        <taxon>Bacteria</taxon>
        <taxon>Bacillati</taxon>
        <taxon>Actinomycetota</taxon>
        <taxon>Actinomycetes</taxon>
        <taxon>Bifidobacteriales</taxon>
        <taxon>Bifidobacteriaceae</taxon>
        <taxon>Bifidobacterium</taxon>
    </lineage>
</organism>
<dbReference type="SUPFAM" id="SSF52156">
    <property type="entry name" value="Initiation factor IF2/eIF5b, domain 3"/>
    <property type="match status" value="1"/>
</dbReference>
<dbReference type="GO" id="GO:0005525">
    <property type="term" value="F:GTP binding"/>
    <property type="evidence" value="ECO:0007669"/>
    <property type="project" value="UniProtKB-KW"/>
</dbReference>
<dbReference type="PATRIC" id="fig|1682.24.peg.292"/>
<dbReference type="FunFam" id="2.40.30.10:FF:000008">
    <property type="entry name" value="Translation initiation factor IF-2"/>
    <property type="match status" value="1"/>
</dbReference>
<proteinExistence type="inferred from homology"/>
<dbReference type="InterPro" id="IPR009000">
    <property type="entry name" value="Transl_B-barrel_sf"/>
</dbReference>
<dbReference type="HAMAP" id="MF_00100_B">
    <property type="entry name" value="IF_2_B"/>
    <property type="match status" value="1"/>
</dbReference>
<dbReference type="SUPFAM" id="SSF52540">
    <property type="entry name" value="P-loop containing nucleoside triphosphate hydrolases"/>
    <property type="match status" value="1"/>
</dbReference>
<feature type="compositionally biased region" description="Basic and acidic residues" evidence="10">
    <location>
        <begin position="135"/>
        <end position="168"/>
    </location>
</feature>
<dbReference type="Pfam" id="PF11987">
    <property type="entry name" value="IF-2"/>
    <property type="match status" value="1"/>
</dbReference>
<feature type="region of interest" description="Disordered" evidence="10">
    <location>
        <begin position="49"/>
        <end position="371"/>
    </location>
</feature>
<dbReference type="PANTHER" id="PTHR43381:SF5">
    <property type="entry name" value="TR-TYPE G DOMAIN-CONTAINING PROTEIN"/>
    <property type="match status" value="1"/>
</dbReference>
<evidence type="ECO:0000256" key="2">
    <source>
        <dbReference type="ARBA" id="ARBA00020675"/>
    </source>
</evidence>
<dbReference type="CDD" id="cd01887">
    <property type="entry name" value="IF2_eIF5B"/>
    <property type="match status" value="1"/>
</dbReference>
<keyword evidence="8" id="KW-0963">Cytoplasm</keyword>